<proteinExistence type="predicted"/>
<dbReference type="SMART" id="SM00086">
    <property type="entry name" value="PAC"/>
    <property type="match status" value="3"/>
</dbReference>
<keyword evidence="23" id="KW-1185">Reference proteome</keyword>
<dbReference type="PROSITE" id="PS50109">
    <property type="entry name" value="HIS_KIN"/>
    <property type="match status" value="1"/>
</dbReference>
<dbReference type="InterPro" id="IPR013655">
    <property type="entry name" value="PAS_fold_3"/>
</dbReference>
<keyword evidence="13 17" id="KW-0472">Membrane</keyword>
<dbReference type="GO" id="GO:0005524">
    <property type="term" value="F:ATP binding"/>
    <property type="evidence" value="ECO:0007669"/>
    <property type="project" value="UniProtKB-KW"/>
</dbReference>
<dbReference type="InterPro" id="IPR036097">
    <property type="entry name" value="HisK_dim/P_sf"/>
</dbReference>
<organism evidence="22 23">
    <name type="scientific">Sphingomonas ginsenosidivorax</name>
    <dbReference type="NCBI Taxonomy" id="862135"/>
    <lineage>
        <taxon>Bacteria</taxon>
        <taxon>Pseudomonadati</taxon>
        <taxon>Pseudomonadota</taxon>
        <taxon>Alphaproteobacteria</taxon>
        <taxon>Sphingomonadales</taxon>
        <taxon>Sphingomonadaceae</taxon>
        <taxon>Sphingomonas</taxon>
    </lineage>
</organism>
<dbReference type="InterPro" id="IPR011006">
    <property type="entry name" value="CheY-like_superfamily"/>
</dbReference>
<dbReference type="InterPro" id="IPR000700">
    <property type="entry name" value="PAS-assoc_C"/>
</dbReference>
<feature type="transmembrane region" description="Helical" evidence="17">
    <location>
        <begin position="277"/>
        <end position="297"/>
    </location>
</feature>
<dbReference type="InterPro" id="IPR013767">
    <property type="entry name" value="PAS_fold"/>
</dbReference>
<accession>A0A5C6UFP6</accession>
<sequence>MGTAGLCGREYATVRNAKEFRLAIGFFVLASAAIMLTRFNGGVALLWVANAPLLAYLCRTRYARWPAALLWTAVASMAASVLFGPVLWASPIFGIASILEAVLAAAVLRYLLPDPDYFASSKSVLIFAAVAGIAAPMASGVIAAATAWLAFGRAWAPIYIDWVVGRGLGMLIAMPIVAMLTERTRRGTRAALGDQLVGEGGILLLAVAVTTAAVFMQESLPLLFLPALPVLLATFKLGRRGAALSIGMVAIIGWAATTSGHGPVMMTSLTKAGRFQFFQLYLAATVLMSLPVAGSLGQTRKLLLALESSEARHRRIVERSQDVVFETDVRGNWTFLSDAWVRLTGREIADSLGQPSNLAVLEADRPKLEAAARDAQTSADAIGHAEVQFANADGVRWAAVNVGILRDGDNRVVGSYGTIRDVTERKRLEARTAAAFLQVREANRLFGMAGAIASIGHWRFEIASGNVIWSDEVFNIHGLPVGTPPPLAAAVDFYHPDDRARIEAELNAAIAEKRGFEWEARLIGADGRTRHVVAQGQVELDDAGEMVAMFGVFQDVTERALSEAARRDSEARFRLITEQASDMIALIDLDGVILFMSPASTAILGTSPEDMVGTRPKERMHPDDKEAIDAYRIKLHASAGRSPTSVRFRLCRADGNYAWIEASSRLTDVDGAPCVITVWRDVSDQVAIEAELTAAKAAAEAASVAKAGFLANMSHEIRTPMNGVIGFAELLLASDLTPGQRRDAGLIADSGKTMMKLLNDILDLSKIEAGQLDVVAEPFDLPHAVRACGKLLAPGAAQKHLAFDVTVADDVPRFVIGDGLRVRQVVLNLVGNAIKFTAQGSVALCVELTEDHGEPWLAITVRDTGIGIAPDRQSAIFEEFVQADHSITRRYGGTGLGLAISNRLATLMGGRILVDSVVGQGTAVTLMLPAAIARTQPTPTPDSSTPPHTSAAPSRVLLAEDHEVNQLLVRAMLAHGGHSVVLVQDGQAAVDAVRESVAAGTPFDLVLMDMQMPVMDGLAATRAIRAAEPAGQRRLPIVALTANAFAADLDSCRAAGMDDHVAKPVSMEALLAAVDRWSRPATTQPTCPPAAKFQPSAAVRDKYAEHRARTLEHIDTLVRRGTFTDAELEDAAGLLHKLAGTAGMFGETALGDRASELEDGMSDWPEDERSARIVAGAALLRNAA</sequence>
<dbReference type="CDD" id="cd00082">
    <property type="entry name" value="HisKA"/>
    <property type="match status" value="1"/>
</dbReference>
<keyword evidence="5 16" id="KW-0597">Phosphoprotein</keyword>
<evidence type="ECO:0000256" key="10">
    <source>
        <dbReference type="ARBA" id="ARBA00022840"/>
    </source>
</evidence>
<feature type="domain" description="Histidine kinase" evidence="18">
    <location>
        <begin position="712"/>
        <end position="932"/>
    </location>
</feature>
<evidence type="ECO:0000256" key="5">
    <source>
        <dbReference type="ARBA" id="ARBA00022553"/>
    </source>
</evidence>
<dbReference type="InterPro" id="IPR001610">
    <property type="entry name" value="PAC"/>
</dbReference>
<evidence type="ECO:0000256" key="11">
    <source>
        <dbReference type="ARBA" id="ARBA00022989"/>
    </source>
</evidence>
<name>A0A5C6UFP6_9SPHN</name>
<dbReference type="InterPro" id="IPR036890">
    <property type="entry name" value="HATPase_C_sf"/>
</dbReference>
<dbReference type="PROSITE" id="PS50112">
    <property type="entry name" value="PAS"/>
    <property type="match status" value="2"/>
</dbReference>
<reference evidence="22 23" key="1">
    <citation type="journal article" date="2013" name="Antonie Van Leeuwenhoek">
        <title>Sphingomonas ginsenosidivorax sp. nov., with the ability to transform ginsenosides.</title>
        <authorList>
            <person name="Jin X.F."/>
            <person name="Kim J.K."/>
            <person name="Liu Q.M."/>
            <person name="Kang M.S."/>
            <person name="He D."/>
            <person name="Jin F.X."/>
            <person name="Kim S.C."/>
            <person name="Im W.T."/>
        </authorList>
    </citation>
    <scope>NUCLEOTIDE SEQUENCE [LARGE SCALE GENOMIC DNA]</scope>
    <source>
        <strain evidence="22 23">KHI67</strain>
    </source>
</reference>
<dbReference type="SUPFAM" id="SSF47226">
    <property type="entry name" value="Histidine-containing phosphotransfer domain, HPT domain"/>
    <property type="match status" value="1"/>
</dbReference>
<keyword evidence="9" id="KW-0418">Kinase</keyword>
<evidence type="ECO:0000256" key="9">
    <source>
        <dbReference type="ARBA" id="ARBA00022777"/>
    </source>
</evidence>
<feature type="modified residue" description="4-aspartylphosphate" evidence="16">
    <location>
        <position position="1009"/>
    </location>
</feature>
<evidence type="ECO:0000256" key="13">
    <source>
        <dbReference type="ARBA" id="ARBA00023136"/>
    </source>
</evidence>
<comment type="subunit">
    <text evidence="14">At low DSF concentrations, interacts with RpfF.</text>
</comment>
<dbReference type="InterPro" id="IPR005467">
    <property type="entry name" value="His_kinase_dom"/>
</dbReference>
<evidence type="ECO:0000256" key="15">
    <source>
        <dbReference type="ARBA" id="ARBA00068150"/>
    </source>
</evidence>
<keyword evidence="6" id="KW-0808">Transferase</keyword>
<dbReference type="FunFam" id="3.30.565.10:FF:000010">
    <property type="entry name" value="Sensor histidine kinase RcsC"/>
    <property type="match status" value="1"/>
</dbReference>
<dbReference type="CDD" id="cd16922">
    <property type="entry name" value="HATPase_EvgS-ArcB-TorS-like"/>
    <property type="match status" value="1"/>
</dbReference>
<dbReference type="CDD" id="cd00130">
    <property type="entry name" value="PAS"/>
    <property type="match status" value="3"/>
</dbReference>
<dbReference type="NCBIfam" id="TIGR00229">
    <property type="entry name" value="sensory_box"/>
    <property type="match status" value="2"/>
</dbReference>
<feature type="transmembrane region" description="Helical" evidence="17">
    <location>
        <begin position="42"/>
        <end position="58"/>
    </location>
</feature>
<evidence type="ECO:0000256" key="2">
    <source>
        <dbReference type="ARBA" id="ARBA00004651"/>
    </source>
</evidence>
<dbReference type="Pfam" id="PF02518">
    <property type="entry name" value="HATPase_c"/>
    <property type="match status" value="1"/>
</dbReference>
<evidence type="ECO:0000259" key="20">
    <source>
        <dbReference type="PROSITE" id="PS50112"/>
    </source>
</evidence>
<gene>
    <name evidence="22" type="ORF">FSB78_12115</name>
</gene>
<evidence type="ECO:0000256" key="8">
    <source>
        <dbReference type="ARBA" id="ARBA00022741"/>
    </source>
</evidence>
<dbReference type="Pfam" id="PF08447">
    <property type="entry name" value="PAS_3"/>
    <property type="match status" value="2"/>
</dbReference>
<feature type="domain" description="PAC" evidence="21">
    <location>
        <begin position="516"/>
        <end position="568"/>
    </location>
</feature>
<evidence type="ECO:0000256" key="12">
    <source>
        <dbReference type="ARBA" id="ARBA00023012"/>
    </source>
</evidence>
<feature type="domain" description="PAC" evidence="21">
    <location>
        <begin position="644"/>
        <end position="694"/>
    </location>
</feature>
<dbReference type="InterPro" id="IPR035965">
    <property type="entry name" value="PAS-like_dom_sf"/>
</dbReference>
<dbReference type="Pfam" id="PF00989">
    <property type="entry name" value="PAS"/>
    <property type="match status" value="1"/>
</dbReference>
<dbReference type="Gene3D" id="2.10.70.100">
    <property type="match status" value="1"/>
</dbReference>
<dbReference type="FunFam" id="1.10.287.130:FF:000002">
    <property type="entry name" value="Two-component osmosensing histidine kinase"/>
    <property type="match status" value="1"/>
</dbReference>
<dbReference type="Gene3D" id="1.10.287.130">
    <property type="match status" value="1"/>
</dbReference>
<comment type="subcellular location">
    <subcellularLocation>
        <location evidence="2">Cell membrane</location>
        <topology evidence="2">Multi-pass membrane protein</topology>
    </subcellularLocation>
</comment>
<keyword evidence="7 17" id="KW-0812">Transmembrane</keyword>
<dbReference type="InterPro" id="IPR003594">
    <property type="entry name" value="HATPase_dom"/>
</dbReference>
<dbReference type="Gene3D" id="3.30.450.20">
    <property type="entry name" value="PAS domain"/>
    <property type="match status" value="3"/>
</dbReference>
<feature type="domain" description="PAS" evidence="20">
    <location>
        <begin position="569"/>
        <end position="628"/>
    </location>
</feature>
<dbReference type="GO" id="GO:0006355">
    <property type="term" value="P:regulation of DNA-templated transcription"/>
    <property type="evidence" value="ECO:0007669"/>
    <property type="project" value="InterPro"/>
</dbReference>
<dbReference type="EMBL" id="VOQR01000001">
    <property type="protein sequence ID" value="TXC71612.1"/>
    <property type="molecule type" value="Genomic_DNA"/>
</dbReference>
<feature type="transmembrane region" description="Helical" evidence="17">
    <location>
        <begin position="65"/>
        <end position="86"/>
    </location>
</feature>
<evidence type="ECO:0000259" key="21">
    <source>
        <dbReference type="PROSITE" id="PS50113"/>
    </source>
</evidence>
<dbReference type="SMART" id="SM00387">
    <property type="entry name" value="HATPase_c"/>
    <property type="match status" value="1"/>
</dbReference>
<evidence type="ECO:0000256" key="14">
    <source>
        <dbReference type="ARBA" id="ARBA00064003"/>
    </source>
</evidence>
<dbReference type="Gene3D" id="3.40.50.2300">
    <property type="match status" value="1"/>
</dbReference>
<evidence type="ECO:0000313" key="22">
    <source>
        <dbReference type="EMBL" id="TXC71612.1"/>
    </source>
</evidence>
<dbReference type="Pfam" id="PF05231">
    <property type="entry name" value="MASE1"/>
    <property type="match status" value="1"/>
</dbReference>
<evidence type="ECO:0000256" key="4">
    <source>
        <dbReference type="ARBA" id="ARBA00022475"/>
    </source>
</evidence>
<evidence type="ECO:0000256" key="6">
    <source>
        <dbReference type="ARBA" id="ARBA00022679"/>
    </source>
</evidence>
<dbReference type="Pfam" id="PF00512">
    <property type="entry name" value="HisKA"/>
    <property type="match status" value="1"/>
</dbReference>
<feature type="domain" description="Response regulatory" evidence="19">
    <location>
        <begin position="955"/>
        <end position="1078"/>
    </location>
</feature>
<dbReference type="InterPro" id="IPR004358">
    <property type="entry name" value="Sig_transdc_His_kin-like_C"/>
</dbReference>
<evidence type="ECO:0000313" key="23">
    <source>
        <dbReference type="Proteomes" id="UP000321250"/>
    </source>
</evidence>
<dbReference type="AlphaFoldDB" id="A0A5C6UFP6"/>
<feature type="domain" description="PAC" evidence="21">
    <location>
        <begin position="383"/>
        <end position="434"/>
    </location>
</feature>
<dbReference type="PANTHER" id="PTHR43047:SF64">
    <property type="entry name" value="HISTIDINE KINASE CONTAINING CHEY-HOMOLOGOUS RECEIVER DOMAIN AND PAS DOMAIN-RELATED"/>
    <property type="match status" value="1"/>
</dbReference>
<dbReference type="SMART" id="SM00388">
    <property type="entry name" value="HisKA"/>
    <property type="match status" value="1"/>
</dbReference>
<evidence type="ECO:0000256" key="17">
    <source>
        <dbReference type="SAM" id="Phobius"/>
    </source>
</evidence>
<dbReference type="SUPFAM" id="SSF55874">
    <property type="entry name" value="ATPase domain of HSP90 chaperone/DNA topoisomerase II/histidine kinase"/>
    <property type="match status" value="1"/>
</dbReference>
<dbReference type="InterPro" id="IPR003661">
    <property type="entry name" value="HisK_dim/P_dom"/>
</dbReference>
<dbReference type="PROSITE" id="PS50113">
    <property type="entry name" value="PAC"/>
    <property type="match status" value="3"/>
</dbReference>
<evidence type="ECO:0000256" key="1">
    <source>
        <dbReference type="ARBA" id="ARBA00000085"/>
    </source>
</evidence>
<dbReference type="Proteomes" id="UP000321250">
    <property type="component" value="Unassembled WGS sequence"/>
</dbReference>
<feature type="transmembrane region" description="Helical" evidence="17">
    <location>
        <begin position="202"/>
        <end position="225"/>
    </location>
</feature>
<dbReference type="CDD" id="cd17546">
    <property type="entry name" value="REC_hyHK_CKI1_RcsC-like"/>
    <property type="match status" value="1"/>
</dbReference>
<dbReference type="InterPro" id="IPR036641">
    <property type="entry name" value="HPT_dom_sf"/>
</dbReference>
<dbReference type="Gene3D" id="3.30.565.10">
    <property type="entry name" value="Histidine kinase-like ATPase, C-terminal domain"/>
    <property type="match status" value="1"/>
</dbReference>
<dbReference type="InterPro" id="IPR007895">
    <property type="entry name" value="MASE1"/>
</dbReference>
<dbReference type="PROSITE" id="PS50110">
    <property type="entry name" value="RESPONSE_REGULATORY"/>
    <property type="match status" value="1"/>
</dbReference>
<dbReference type="Pfam" id="PF00072">
    <property type="entry name" value="Response_reg"/>
    <property type="match status" value="1"/>
</dbReference>
<feature type="domain" description="PAS" evidence="20">
    <location>
        <begin position="309"/>
        <end position="354"/>
    </location>
</feature>
<dbReference type="PANTHER" id="PTHR43047">
    <property type="entry name" value="TWO-COMPONENT HISTIDINE PROTEIN KINASE"/>
    <property type="match status" value="1"/>
</dbReference>
<dbReference type="InterPro" id="IPR001789">
    <property type="entry name" value="Sig_transdc_resp-reg_receiver"/>
</dbReference>
<dbReference type="SMART" id="SM00091">
    <property type="entry name" value="PAS"/>
    <property type="match status" value="2"/>
</dbReference>
<evidence type="ECO:0000256" key="7">
    <source>
        <dbReference type="ARBA" id="ARBA00022692"/>
    </source>
</evidence>
<dbReference type="SMART" id="SM00448">
    <property type="entry name" value="REC"/>
    <property type="match status" value="1"/>
</dbReference>
<evidence type="ECO:0000259" key="18">
    <source>
        <dbReference type="PROSITE" id="PS50109"/>
    </source>
</evidence>
<keyword evidence="4" id="KW-1003">Cell membrane</keyword>
<dbReference type="PRINTS" id="PR00344">
    <property type="entry name" value="BCTRLSENSOR"/>
</dbReference>
<protein>
    <recommendedName>
        <fullName evidence="15">Sensory/regulatory protein RpfC</fullName>
        <ecNumber evidence="3">2.7.13.3</ecNumber>
    </recommendedName>
</protein>
<keyword evidence="12" id="KW-0902">Two-component regulatory system</keyword>
<feature type="transmembrane region" description="Helical" evidence="17">
    <location>
        <begin position="92"/>
        <end position="112"/>
    </location>
</feature>
<dbReference type="GO" id="GO:0005886">
    <property type="term" value="C:plasma membrane"/>
    <property type="evidence" value="ECO:0007669"/>
    <property type="project" value="UniProtKB-SubCell"/>
</dbReference>
<feature type="transmembrane region" description="Helical" evidence="17">
    <location>
        <begin position="237"/>
        <end position="256"/>
    </location>
</feature>
<feature type="transmembrane region" description="Helical" evidence="17">
    <location>
        <begin position="20"/>
        <end position="36"/>
    </location>
</feature>
<comment type="catalytic activity">
    <reaction evidence="1">
        <text>ATP + protein L-histidine = ADP + protein N-phospho-L-histidine.</text>
        <dbReference type="EC" id="2.7.13.3"/>
    </reaction>
</comment>
<feature type="transmembrane region" description="Helical" evidence="17">
    <location>
        <begin position="124"/>
        <end position="151"/>
    </location>
</feature>
<evidence type="ECO:0000256" key="3">
    <source>
        <dbReference type="ARBA" id="ARBA00012438"/>
    </source>
</evidence>
<feature type="transmembrane region" description="Helical" evidence="17">
    <location>
        <begin position="163"/>
        <end position="181"/>
    </location>
</feature>
<keyword evidence="8" id="KW-0547">Nucleotide-binding</keyword>
<dbReference type="SUPFAM" id="SSF55785">
    <property type="entry name" value="PYP-like sensor domain (PAS domain)"/>
    <property type="match status" value="3"/>
</dbReference>
<dbReference type="InterPro" id="IPR000014">
    <property type="entry name" value="PAS"/>
</dbReference>
<keyword evidence="11 17" id="KW-1133">Transmembrane helix</keyword>
<dbReference type="SUPFAM" id="SSF52172">
    <property type="entry name" value="CheY-like"/>
    <property type="match status" value="1"/>
</dbReference>
<evidence type="ECO:0000259" key="19">
    <source>
        <dbReference type="PROSITE" id="PS50110"/>
    </source>
</evidence>
<keyword evidence="10" id="KW-0067">ATP-binding</keyword>
<comment type="caution">
    <text evidence="22">The sequence shown here is derived from an EMBL/GenBank/DDBJ whole genome shotgun (WGS) entry which is preliminary data.</text>
</comment>
<dbReference type="SUPFAM" id="SSF47384">
    <property type="entry name" value="Homodimeric domain of signal transducing histidine kinase"/>
    <property type="match status" value="1"/>
</dbReference>
<dbReference type="EC" id="2.7.13.3" evidence="3"/>
<evidence type="ECO:0000256" key="16">
    <source>
        <dbReference type="PROSITE-ProRule" id="PRU00169"/>
    </source>
</evidence>
<dbReference type="GO" id="GO:0000155">
    <property type="term" value="F:phosphorelay sensor kinase activity"/>
    <property type="evidence" value="ECO:0007669"/>
    <property type="project" value="InterPro"/>
</dbReference>